<organism evidence="1 2">
    <name type="scientific">Kingdonia uniflora</name>
    <dbReference type="NCBI Taxonomy" id="39325"/>
    <lineage>
        <taxon>Eukaryota</taxon>
        <taxon>Viridiplantae</taxon>
        <taxon>Streptophyta</taxon>
        <taxon>Embryophyta</taxon>
        <taxon>Tracheophyta</taxon>
        <taxon>Spermatophyta</taxon>
        <taxon>Magnoliopsida</taxon>
        <taxon>Ranunculales</taxon>
        <taxon>Circaeasteraceae</taxon>
        <taxon>Kingdonia</taxon>
    </lineage>
</organism>
<proteinExistence type="predicted"/>
<keyword evidence="2" id="KW-1185">Reference proteome</keyword>
<gene>
    <name evidence="1" type="ORF">GIB67_022243</name>
</gene>
<accession>A0A7J7M6W8</accession>
<dbReference type="OrthoDB" id="1939383at2759"/>
<comment type="caution">
    <text evidence="1">The sequence shown here is derived from an EMBL/GenBank/DDBJ whole genome shotgun (WGS) entry which is preliminary data.</text>
</comment>
<dbReference type="Proteomes" id="UP000541444">
    <property type="component" value="Unassembled WGS sequence"/>
</dbReference>
<evidence type="ECO:0000313" key="2">
    <source>
        <dbReference type="Proteomes" id="UP000541444"/>
    </source>
</evidence>
<reference evidence="1 2" key="1">
    <citation type="journal article" date="2020" name="IScience">
        <title>Genome Sequencing of the Endangered Kingdonia uniflora (Circaeasteraceae, Ranunculales) Reveals Potential Mechanisms of Evolutionary Specialization.</title>
        <authorList>
            <person name="Sun Y."/>
            <person name="Deng T."/>
            <person name="Zhang A."/>
            <person name="Moore M.J."/>
            <person name="Landis J.B."/>
            <person name="Lin N."/>
            <person name="Zhang H."/>
            <person name="Zhang X."/>
            <person name="Huang J."/>
            <person name="Zhang X."/>
            <person name="Sun H."/>
            <person name="Wang H."/>
        </authorList>
    </citation>
    <scope>NUCLEOTIDE SEQUENCE [LARGE SCALE GENOMIC DNA]</scope>
    <source>
        <strain evidence="1">TB1705</strain>
        <tissue evidence="1">Leaf</tissue>
    </source>
</reference>
<sequence length="110" mass="12968">MSRYGVVYTDYVKSWNNVIVKMTSYGRTDLVNIENGTCSYRWWQMMGIPYEHRVRALGLANVDPITRVSEYFINDTYKVVYEPIWIPIEGIEHWEILIIDPRVRAPIPIA</sequence>
<dbReference type="AlphaFoldDB" id="A0A7J7M6W8"/>
<protein>
    <submittedName>
        <fullName evidence="1">Uncharacterized protein</fullName>
    </submittedName>
</protein>
<dbReference type="EMBL" id="JACGCM010001727">
    <property type="protein sequence ID" value="KAF6150631.1"/>
    <property type="molecule type" value="Genomic_DNA"/>
</dbReference>
<evidence type="ECO:0000313" key="1">
    <source>
        <dbReference type="EMBL" id="KAF6150631.1"/>
    </source>
</evidence>
<name>A0A7J7M6W8_9MAGN</name>